<dbReference type="PANTHER" id="PTHR10366">
    <property type="entry name" value="NAD DEPENDENT EPIMERASE/DEHYDRATASE"/>
    <property type="match status" value="1"/>
</dbReference>
<feature type="region of interest" description="Disordered" evidence="3">
    <location>
        <begin position="387"/>
        <end position="407"/>
    </location>
</feature>
<protein>
    <recommendedName>
        <fullName evidence="4">NAD-dependent epimerase/dehydratase domain-containing protein</fullName>
    </recommendedName>
</protein>
<dbReference type="SUPFAM" id="SSF51735">
    <property type="entry name" value="NAD(P)-binding Rossmann-fold domains"/>
    <property type="match status" value="1"/>
</dbReference>
<dbReference type="InterPro" id="IPR036291">
    <property type="entry name" value="NAD(P)-bd_dom_sf"/>
</dbReference>
<dbReference type="GO" id="GO:0016616">
    <property type="term" value="F:oxidoreductase activity, acting on the CH-OH group of donors, NAD or NADP as acceptor"/>
    <property type="evidence" value="ECO:0007669"/>
    <property type="project" value="TreeGrafter"/>
</dbReference>
<comment type="caution">
    <text evidence="5">The sequence shown here is derived from an EMBL/GenBank/DDBJ whole genome shotgun (WGS) entry which is preliminary data.</text>
</comment>
<evidence type="ECO:0000313" key="6">
    <source>
        <dbReference type="Proteomes" id="UP000663841"/>
    </source>
</evidence>
<name>A0A8H3BRW1_9AGAM</name>
<evidence type="ECO:0000313" key="5">
    <source>
        <dbReference type="EMBL" id="CAE6462814.1"/>
    </source>
</evidence>
<dbReference type="EMBL" id="CAJMWW010000285">
    <property type="protein sequence ID" value="CAE6462814.1"/>
    <property type="molecule type" value="Genomic_DNA"/>
</dbReference>
<organism evidence="5 6">
    <name type="scientific">Rhizoctonia solani</name>
    <dbReference type="NCBI Taxonomy" id="456999"/>
    <lineage>
        <taxon>Eukaryota</taxon>
        <taxon>Fungi</taxon>
        <taxon>Dikarya</taxon>
        <taxon>Basidiomycota</taxon>
        <taxon>Agaricomycotina</taxon>
        <taxon>Agaricomycetes</taxon>
        <taxon>Cantharellales</taxon>
        <taxon>Ceratobasidiaceae</taxon>
        <taxon>Rhizoctonia</taxon>
    </lineage>
</organism>
<proteinExistence type="inferred from homology"/>
<gene>
    <name evidence="5" type="ORF">RDB_LOCUS156194</name>
</gene>
<dbReference type="InterPro" id="IPR050425">
    <property type="entry name" value="NAD(P)_dehydrat-like"/>
</dbReference>
<dbReference type="Proteomes" id="UP000663841">
    <property type="component" value="Unassembled WGS sequence"/>
</dbReference>
<sequence length="421" mass="45474">MPSIKAPGKILVTVVGTVRSLAKGEEISNYFLQYGNEFSYTIVKDISQPGAFDEIISTGRFDGVAHTAAPVPTHNTESDRFKAATKGVRSILESIKTHGPTVKRVVLMSSGLAATQLDPSILITEAHWNDAIVKLVEEKGDKASDFERYAASKVISERAAWKFVEDSGDEINFDLVAILPTAVLGAPVNQNTPADQLGAASLVFQELQTARPESELGGAFISIVHVKDVAAIHSECFLQERAGGHRVFAASAQPSWQDMYNALNEEPAFPGVPKGKPGVGQRPDDETSEYDMTFAKELLGRKLAPVNQNTPADQLGAASLVFQELQTARPESELGGAFISIVHVKDVAAIHSECFLQERAGGHRVFAASAQPSWQDMYNALNEEPAFPGVPKGKPGVGQRPDDETSEYDMTFAKELLGRKL</sequence>
<evidence type="ECO:0000259" key="4">
    <source>
        <dbReference type="Pfam" id="PF01370"/>
    </source>
</evidence>
<feature type="domain" description="NAD-dependent epimerase/dehydratase" evidence="4">
    <location>
        <begin position="42"/>
        <end position="238"/>
    </location>
</feature>
<evidence type="ECO:0000256" key="3">
    <source>
        <dbReference type="SAM" id="MobiDB-lite"/>
    </source>
</evidence>
<dbReference type="Gene3D" id="3.40.50.720">
    <property type="entry name" value="NAD(P)-binding Rossmann-like Domain"/>
    <property type="match status" value="2"/>
</dbReference>
<feature type="compositionally biased region" description="Low complexity" evidence="3">
    <location>
        <begin position="389"/>
        <end position="398"/>
    </location>
</feature>
<dbReference type="AlphaFoldDB" id="A0A8H3BRW1"/>
<evidence type="ECO:0000256" key="2">
    <source>
        <dbReference type="ARBA" id="ARBA00023445"/>
    </source>
</evidence>
<accession>A0A8H3BRW1</accession>
<dbReference type="InterPro" id="IPR001509">
    <property type="entry name" value="Epimerase_deHydtase"/>
</dbReference>
<dbReference type="PANTHER" id="PTHR10366:SF562">
    <property type="entry name" value="ALDEHYDE REDUCTASE II (AFU_ORTHOLOGUE AFUA_1G11360)"/>
    <property type="match status" value="1"/>
</dbReference>
<feature type="non-terminal residue" evidence="5">
    <location>
        <position position="1"/>
    </location>
</feature>
<dbReference type="Pfam" id="PF01370">
    <property type="entry name" value="Epimerase"/>
    <property type="match status" value="1"/>
</dbReference>
<reference evidence="5" key="1">
    <citation type="submission" date="2021-01" db="EMBL/GenBank/DDBJ databases">
        <authorList>
            <person name="Kaushik A."/>
        </authorList>
    </citation>
    <scope>NUCLEOTIDE SEQUENCE</scope>
    <source>
        <strain evidence="5">AG3-T5</strain>
    </source>
</reference>
<keyword evidence="1" id="KW-0560">Oxidoreductase</keyword>
<evidence type="ECO:0000256" key="1">
    <source>
        <dbReference type="ARBA" id="ARBA00023002"/>
    </source>
</evidence>
<comment type="similarity">
    <text evidence="2">Belongs to the NAD(P)-dependent epimerase/dehydratase family. Dihydroflavonol-4-reductase subfamily.</text>
</comment>